<keyword evidence="4" id="KW-0969">Cilium</keyword>
<evidence type="ECO:0000256" key="1">
    <source>
        <dbReference type="ARBA" id="ARBA00002397"/>
    </source>
</evidence>
<comment type="function">
    <text evidence="1">Required for the efficient initiation of filament assembly.</text>
</comment>
<dbReference type="Proteomes" id="UP001597044">
    <property type="component" value="Unassembled WGS sequence"/>
</dbReference>
<evidence type="ECO:0000313" key="5">
    <source>
        <dbReference type="Proteomes" id="UP001597044"/>
    </source>
</evidence>
<dbReference type="Gene3D" id="1.20.58.300">
    <property type="entry name" value="FlgN-like"/>
    <property type="match status" value="1"/>
</dbReference>
<accession>A0ABW3HDB8</accession>
<dbReference type="SUPFAM" id="SSF140566">
    <property type="entry name" value="FlgN-like"/>
    <property type="match status" value="1"/>
</dbReference>
<gene>
    <name evidence="4" type="ORF">ACFQ0F_03505</name>
</gene>
<keyword evidence="5" id="KW-1185">Reference proteome</keyword>
<keyword evidence="4" id="KW-0966">Cell projection</keyword>
<evidence type="ECO:0000256" key="2">
    <source>
        <dbReference type="ARBA" id="ARBA00007703"/>
    </source>
</evidence>
<evidence type="ECO:0000313" key="4">
    <source>
        <dbReference type="EMBL" id="MFD0949463.1"/>
    </source>
</evidence>
<reference evidence="5" key="1">
    <citation type="journal article" date="2019" name="Int. J. Syst. Evol. Microbiol.">
        <title>The Global Catalogue of Microorganisms (GCM) 10K type strain sequencing project: providing services to taxonomists for standard genome sequencing and annotation.</title>
        <authorList>
            <consortium name="The Broad Institute Genomics Platform"/>
            <consortium name="The Broad Institute Genome Sequencing Center for Infectious Disease"/>
            <person name="Wu L."/>
            <person name="Ma J."/>
        </authorList>
    </citation>
    <scope>NUCLEOTIDE SEQUENCE [LARGE SCALE GENOMIC DNA]</scope>
    <source>
        <strain evidence="5">CCUG 63419</strain>
    </source>
</reference>
<proteinExistence type="inferred from homology"/>
<name>A0ABW3HDB8_9GAMM</name>
<comment type="similarity">
    <text evidence="2">Belongs to the FlgN family.</text>
</comment>
<comment type="caution">
    <text evidence="4">The sequence shown here is derived from an EMBL/GenBank/DDBJ whole genome shotgun (WGS) entry which is preliminary data.</text>
</comment>
<evidence type="ECO:0000256" key="3">
    <source>
        <dbReference type="ARBA" id="ARBA00022795"/>
    </source>
</evidence>
<protein>
    <submittedName>
        <fullName evidence="4">Flagellar protein FlgN</fullName>
    </submittedName>
</protein>
<sequence>MSIREPALWLNELSELSGRFKELLERELAHLSSWPVLNLPDFAQAKIQLSRKLEQLESERVQWLSSQGQHERGRLAMREALHKQPNGSQLLKLWEHAMGILQACQPLNQQAGLSINLLGQQTRRSLDILTGNAALPATYGKQGQQSGGYLRGSLGQA</sequence>
<keyword evidence="4" id="KW-0282">Flagellum</keyword>
<dbReference type="Pfam" id="PF05130">
    <property type="entry name" value="FlgN"/>
    <property type="match status" value="1"/>
</dbReference>
<keyword evidence="3" id="KW-1005">Bacterial flagellum biogenesis</keyword>
<dbReference type="InterPro" id="IPR036679">
    <property type="entry name" value="FlgN-like_sf"/>
</dbReference>
<dbReference type="EMBL" id="JBHTIT010000001">
    <property type="protein sequence ID" value="MFD0949463.1"/>
    <property type="molecule type" value="Genomic_DNA"/>
</dbReference>
<dbReference type="RefSeq" id="WP_340674580.1">
    <property type="nucleotide sequence ID" value="NZ_JBHTIT010000001.1"/>
</dbReference>
<dbReference type="InterPro" id="IPR007809">
    <property type="entry name" value="FlgN-like"/>
</dbReference>
<organism evidence="4 5">
    <name type="scientific">Paraperlucidibaca wandonensis</name>
    <dbReference type="NCBI Taxonomy" id="1268273"/>
    <lineage>
        <taxon>Bacteria</taxon>
        <taxon>Pseudomonadati</taxon>
        <taxon>Pseudomonadota</taxon>
        <taxon>Gammaproteobacteria</taxon>
        <taxon>Moraxellales</taxon>
        <taxon>Moraxellaceae</taxon>
        <taxon>Paraperlucidibaca</taxon>
    </lineage>
</organism>